<reference evidence="3" key="1">
    <citation type="journal article" date="2018" name="Int. J. Syst. Evol. Microbiol.">
        <title>Carboxylicivirga sediminis sp. nov., isolated from coastal sediment.</title>
        <authorList>
            <person name="Wang F.Q."/>
            <person name="Ren L.H."/>
            <person name="Zou R.J."/>
            <person name="Sun Y.Z."/>
            <person name="Liu X.J."/>
            <person name="Jiang F."/>
            <person name="Liu L.J."/>
        </authorList>
    </citation>
    <scope>NUCLEOTIDE SEQUENCE</scope>
    <source>
        <strain evidence="3">JR1</strain>
    </source>
</reference>
<comment type="caution">
    <text evidence="3">The sequence shown here is derived from an EMBL/GenBank/DDBJ whole genome shotgun (WGS) entry which is preliminary data.</text>
</comment>
<evidence type="ECO:0000256" key="1">
    <source>
        <dbReference type="SAM" id="SignalP"/>
    </source>
</evidence>
<gene>
    <name evidence="3" type="ORF">KDU71_20015</name>
</gene>
<dbReference type="Proteomes" id="UP000679220">
    <property type="component" value="Unassembled WGS sequence"/>
</dbReference>
<evidence type="ECO:0000313" key="3">
    <source>
        <dbReference type="EMBL" id="MBR8537868.1"/>
    </source>
</evidence>
<dbReference type="RefSeq" id="WP_212192893.1">
    <property type="nucleotide sequence ID" value="NZ_JAGTAR010000042.1"/>
</dbReference>
<dbReference type="SUPFAM" id="SSF49344">
    <property type="entry name" value="CBD9-like"/>
    <property type="match status" value="1"/>
</dbReference>
<dbReference type="InterPro" id="IPR045670">
    <property type="entry name" value="DUF5916"/>
</dbReference>
<dbReference type="AlphaFoldDB" id="A0A941J009"/>
<dbReference type="CDD" id="cd09618">
    <property type="entry name" value="CBM9_like_2"/>
    <property type="match status" value="1"/>
</dbReference>
<keyword evidence="1" id="KW-0732">Signal</keyword>
<proteinExistence type="predicted"/>
<feature type="domain" description="DUF5916" evidence="2">
    <location>
        <begin position="227"/>
        <end position="799"/>
    </location>
</feature>
<accession>A0A941J009</accession>
<organism evidence="3 4">
    <name type="scientific">Carboxylicivirga sediminis</name>
    <dbReference type="NCBI Taxonomy" id="2006564"/>
    <lineage>
        <taxon>Bacteria</taxon>
        <taxon>Pseudomonadati</taxon>
        <taxon>Bacteroidota</taxon>
        <taxon>Bacteroidia</taxon>
        <taxon>Marinilabiliales</taxon>
        <taxon>Marinilabiliaceae</taxon>
        <taxon>Carboxylicivirga</taxon>
    </lineage>
</organism>
<feature type="signal peptide" evidence="1">
    <location>
        <begin position="1"/>
        <end position="18"/>
    </location>
</feature>
<feature type="chain" id="PRO_5037773232" evidence="1">
    <location>
        <begin position="19"/>
        <end position="803"/>
    </location>
</feature>
<dbReference type="Gene3D" id="2.60.40.1190">
    <property type="match status" value="1"/>
</dbReference>
<keyword evidence="4" id="KW-1185">Reference proteome</keyword>
<evidence type="ECO:0000313" key="4">
    <source>
        <dbReference type="Proteomes" id="UP000679220"/>
    </source>
</evidence>
<sequence length="803" mass="93274">MKLIFLLLTFISCLQLTAQKKQVEAIYLNQPLKIDGVLDETAYQSAIAATDFVQLEPYNGQPAMQKTEVYFFYDQTAVYLGAILHDSAPDSIYNYLSERDNIGASDYFGVYFDPYNEGQLSYGFFITPAGIQTDIKAIKSDRDREDANWDAVWESKTCITDEGWTIEMRIPYSALRFPEKDIHTWGLNMFRNIRRYNSNNSWSFIDRNISGFIHQQGELTGISNIKPPTRLSFTPYMATYLEHNENSGETDFIYKGGLDLKYGINESFTLDMMLIPDFGQIQSDDKQLNLSPYEIYYDERRQFFTEGMELFDRADIFYSRRIGSRPKFAGDADDALQENEIIADRPSETQLVNATKISGRNKSGMAIGVLNAMSLNSHATLGDTITNQQREILIQPFTNYNVTVVDQSLKNNSYISLINTNMLMYDHAFMANVTGTEFQFRDKSLNFALSGKGGISHRGAEDKETGWFTELELAKNGGKWQYGMSQEAYSKDYNPNDMGYLRRNNLFDTDAFIRFQQVEPFSIFRQWMSQIRYKHDMNMEPFAIKNQEVSVYTEGQFMNNYGFEVHGVWMSEEHNYDETRVKGRYFYKPPGYRINLFMHTDWTKKLSAYGYFGGYARPERNQDGNWMGCGIQWRIGQKLILDYELGYDFENNDYGYVDKNEAQDSIHFSQRNLGTVENILEMAYTFNNKLSLRLRSRHYWSSVENLSFYLLQDDGSLLPDHAYNDNHDHNFNAFNVDMVVRWVFAPGSEMTLGWKNSIFHLEETVTKGYKKNLDIVRNSPQINTLSFKLLYYIDYNSVFKKST</sequence>
<name>A0A941J009_9BACT</name>
<protein>
    <submittedName>
        <fullName evidence="3">Carbohydrate binding family 9 domain-containing protein</fullName>
    </submittedName>
</protein>
<evidence type="ECO:0000259" key="2">
    <source>
        <dbReference type="Pfam" id="PF19313"/>
    </source>
</evidence>
<reference evidence="3" key="2">
    <citation type="submission" date="2021-04" db="EMBL/GenBank/DDBJ databases">
        <authorList>
            <person name="Zhang T."/>
            <person name="Zhang Y."/>
            <person name="Lu D."/>
            <person name="Zuo D."/>
            <person name="Du Z."/>
        </authorList>
    </citation>
    <scope>NUCLEOTIDE SEQUENCE</scope>
    <source>
        <strain evidence="3">JR1</strain>
    </source>
</reference>
<dbReference type="Pfam" id="PF19313">
    <property type="entry name" value="DUF5916"/>
    <property type="match status" value="1"/>
</dbReference>
<dbReference type="EMBL" id="JAGTAR010000042">
    <property type="protein sequence ID" value="MBR8537868.1"/>
    <property type="molecule type" value="Genomic_DNA"/>
</dbReference>